<evidence type="ECO:0000313" key="3">
    <source>
        <dbReference type="EMBL" id="EMD35674.1"/>
    </source>
</evidence>
<protein>
    <submittedName>
        <fullName evidence="3">Uncharacterized protein</fullName>
    </submittedName>
</protein>
<evidence type="ECO:0000256" key="1">
    <source>
        <dbReference type="SAM" id="MobiDB-lite"/>
    </source>
</evidence>
<feature type="region of interest" description="Disordered" evidence="1">
    <location>
        <begin position="161"/>
        <end position="213"/>
    </location>
</feature>
<sequence>MRSSTVTALALAAIVAPVLSAPALPVRDSITVSAQDVEQWTEETLDAANIPVPSTAVHEARKLSPPRKTLAPPKPKPSTATRNASGFSLHHKSPLAPPKPKPRPTATSPAPKFHPTTVPLARDSDSHSDAPAPSDGSEAIPMQQLEQKASSATHIARGFSLGHKTPLAPPKPKPTVTSPAPKFRPSAVALPRDSGSDAPAPSDGSEAISTQQLEQWGEDALDIAGAVAPIAELFLRDLRRDEQLAALVMAHQKAQSLNDLD</sequence>
<dbReference type="EMBL" id="KB445800">
    <property type="protein sequence ID" value="EMD35674.1"/>
    <property type="molecule type" value="Genomic_DNA"/>
</dbReference>
<reference evidence="3 4" key="1">
    <citation type="journal article" date="2012" name="Proc. Natl. Acad. Sci. U.S.A.">
        <title>Comparative genomics of Ceriporiopsis subvermispora and Phanerochaete chrysosporium provide insight into selective ligninolysis.</title>
        <authorList>
            <person name="Fernandez-Fueyo E."/>
            <person name="Ruiz-Duenas F.J."/>
            <person name="Ferreira P."/>
            <person name="Floudas D."/>
            <person name="Hibbett D.S."/>
            <person name="Canessa P."/>
            <person name="Larrondo L.F."/>
            <person name="James T.Y."/>
            <person name="Seelenfreund D."/>
            <person name="Lobos S."/>
            <person name="Polanco R."/>
            <person name="Tello M."/>
            <person name="Honda Y."/>
            <person name="Watanabe T."/>
            <person name="Watanabe T."/>
            <person name="Ryu J.S."/>
            <person name="Kubicek C.P."/>
            <person name="Schmoll M."/>
            <person name="Gaskell J."/>
            <person name="Hammel K.E."/>
            <person name="St John F.J."/>
            <person name="Vanden Wymelenberg A."/>
            <person name="Sabat G."/>
            <person name="Splinter BonDurant S."/>
            <person name="Syed K."/>
            <person name="Yadav J.S."/>
            <person name="Doddapaneni H."/>
            <person name="Subramanian V."/>
            <person name="Lavin J.L."/>
            <person name="Oguiza J.A."/>
            <person name="Perez G."/>
            <person name="Pisabarro A.G."/>
            <person name="Ramirez L."/>
            <person name="Santoyo F."/>
            <person name="Master E."/>
            <person name="Coutinho P.M."/>
            <person name="Henrissat B."/>
            <person name="Lombard V."/>
            <person name="Magnuson J.K."/>
            <person name="Kuees U."/>
            <person name="Hori C."/>
            <person name="Igarashi K."/>
            <person name="Samejima M."/>
            <person name="Held B.W."/>
            <person name="Barry K.W."/>
            <person name="LaButti K.M."/>
            <person name="Lapidus A."/>
            <person name="Lindquist E.A."/>
            <person name="Lucas S.M."/>
            <person name="Riley R."/>
            <person name="Salamov A.A."/>
            <person name="Hoffmeister D."/>
            <person name="Schwenk D."/>
            <person name="Hadar Y."/>
            <person name="Yarden O."/>
            <person name="de Vries R.P."/>
            <person name="Wiebenga A."/>
            <person name="Stenlid J."/>
            <person name="Eastwood D."/>
            <person name="Grigoriev I.V."/>
            <person name="Berka R.M."/>
            <person name="Blanchette R.A."/>
            <person name="Kersten P."/>
            <person name="Martinez A.T."/>
            <person name="Vicuna R."/>
            <person name="Cullen D."/>
        </authorList>
    </citation>
    <scope>NUCLEOTIDE SEQUENCE [LARGE SCALE GENOMIC DNA]</scope>
    <source>
        <strain evidence="3 4">B</strain>
    </source>
</reference>
<evidence type="ECO:0000256" key="2">
    <source>
        <dbReference type="SAM" id="SignalP"/>
    </source>
</evidence>
<dbReference type="AlphaFoldDB" id="M2PHU8"/>
<organism evidence="3 4">
    <name type="scientific">Ceriporiopsis subvermispora (strain B)</name>
    <name type="common">White-rot fungus</name>
    <name type="synonym">Gelatoporia subvermispora</name>
    <dbReference type="NCBI Taxonomy" id="914234"/>
    <lineage>
        <taxon>Eukaryota</taxon>
        <taxon>Fungi</taxon>
        <taxon>Dikarya</taxon>
        <taxon>Basidiomycota</taxon>
        <taxon>Agaricomycotina</taxon>
        <taxon>Agaricomycetes</taxon>
        <taxon>Polyporales</taxon>
        <taxon>Gelatoporiaceae</taxon>
        <taxon>Gelatoporia</taxon>
    </lineage>
</organism>
<evidence type="ECO:0000313" key="4">
    <source>
        <dbReference type="Proteomes" id="UP000016930"/>
    </source>
</evidence>
<gene>
    <name evidence="3" type="ORF">CERSUDRAFT_96786</name>
</gene>
<name>M2PHU8_CERS8</name>
<feature type="region of interest" description="Disordered" evidence="1">
    <location>
        <begin position="45"/>
        <end position="138"/>
    </location>
</feature>
<proteinExistence type="predicted"/>
<keyword evidence="2" id="KW-0732">Signal</keyword>
<keyword evidence="4" id="KW-1185">Reference proteome</keyword>
<dbReference type="InterPro" id="IPR010916">
    <property type="entry name" value="TonB_box_CS"/>
</dbReference>
<dbReference type="OrthoDB" id="10593884at2759"/>
<feature type="chain" id="PRO_5004022181" evidence="2">
    <location>
        <begin position="21"/>
        <end position="261"/>
    </location>
</feature>
<dbReference type="Proteomes" id="UP000016930">
    <property type="component" value="Unassembled WGS sequence"/>
</dbReference>
<dbReference type="PROSITE" id="PS00430">
    <property type="entry name" value="TONB_DEPENDENT_REC_1"/>
    <property type="match status" value="1"/>
</dbReference>
<feature type="signal peptide" evidence="2">
    <location>
        <begin position="1"/>
        <end position="20"/>
    </location>
</feature>
<dbReference type="HOGENOM" id="CLU_1065591_0_0_1"/>
<accession>M2PHU8</accession>